<keyword evidence="3" id="KW-1185">Reference proteome</keyword>
<protein>
    <submittedName>
        <fullName evidence="2">Uncharacterized protein</fullName>
    </submittedName>
</protein>
<dbReference type="OrthoDB" id="261426at2759"/>
<gene>
    <name evidence="2" type="ORF">AK812_SmicGene44285</name>
</gene>
<dbReference type="Proteomes" id="UP000186817">
    <property type="component" value="Unassembled WGS sequence"/>
</dbReference>
<organism evidence="2 3">
    <name type="scientific">Symbiodinium microadriaticum</name>
    <name type="common">Dinoflagellate</name>
    <name type="synonym">Zooxanthella microadriatica</name>
    <dbReference type="NCBI Taxonomy" id="2951"/>
    <lineage>
        <taxon>Eukaryota</taxon>
        <taxon>Sar</taxon>
        <taxon>Alveolata</taxon>
        <taxon>Dinophyceae</taxon>
        <taxon>Suessiales</taxon>
        <taxon>Symbiodiniaceae</taxon>
        <taxon>Symbiodinium</taxon>
    </lineage>
</organism>
<feature type="non-terminal residue" evidence="2">
    <location>
        <position position="289"/>
    </location>
</feature>
<feature type="region of interest" description="Disordered" evidence="1">
    <location>
        <begin position="236"/>
        <end position="256"/>
    </location>
</feature>
<proteinExistence type="predicted"/>
<name>A0A1Q9BYW6_SYMMI</name>
<accession>A0A1Q9BYW6</accession>
<sequence>MQFTPFHEHAIFQRPLRLHSLTKDLYERGKGRALIMARRCSPKRWRFEGRPTCCIDMLYGDDAVRYELRLYGCLHHYASPKQRGAPNQKTPGMFSGACTCSQHGQSVPPYLRFVGSVSVKPLSTDTVMTLVQEIWKEKTKHVLVEEERGRPQMALDVFLNEKFLLQISAGVDMSKGATMPLMISAWFEQDESFDLVIDKSTMEVMYNFLLAVRQSTTLQDPTKEEGDPLMQNMPHVAKRQSRVGRGRRRSSGVGLELARRPSQSQIAVAEVCPTCGNMFAPDAIFCRMC</sequence>
<reference evidence="2 3" key="1">
    <citation type="submission" date="2016-02" db="EMBL/GenBank/DDBJ databases">
        <title>Genome analysis of coral dinoflagellate symbionts highlights evolutionary adaptations to a symbiotic lifestyle.</title>
        <authorList>
            <person name="Aranda M."/>
            <person name="Li Y."/>
            <person name="Liew Y.J."/>
            <person name="Baumgarten S."/>
            <person name="Simakov O."/>
            <person name="Wilson M."/>
            <person name="Piel J."/>
            <person name="Ashoor H."/>
            <person name="Bougouffa S."/>
            <person name="Bajic V.B."/>
            <person name="Ryu T."/>
            <person name="Ravasi T."/>
            <person name="Bayer T."/>
            <person name="Micklem G."/>
            <person name="Kim H."/>
            <person name="Bhak J."/>
            <person name="Lajeunesse T.C."/>
            <person name="Voolstra C.R."/>
        </authorList>
    </citation>
    <scope>NUCLEOTIDE SEQUENCE [LARGE SCALE GENOMIC DNA]</scope>
    <source>
        <strain evidence="2 3">CCMP2467</strain>
    </source>
</reference>
<evidence type="ECO:0000313" key="3">
    <source>
        <dbReference type="Proteomes" id="UP000186817"/>
    </source>
</evidence>
<feature type="compositionally biased region" description="Basic residues" evidence="1">
    <location>
        <begin position="236"/>
        <end position="250"/>
    </location>
</feature>
<dbReference type="EMBL" id="LSRX01002238">
    <property type="protein sequence ID" value="OLP75855.1"/>
    <property type="molecule type" value="Genomic_DNA"/>
</dbReference>
<evidence type="ECO:0000256" key="1">
    <source>
        <dbReference type="SAM" id="MobiDB-lite"/>
    </source>
</evidence>
<evidence type="ECO:0000313" key="2">
    <source>
        <dbReference type="EMBL" id="OLP75855.1"/>
    </source>
</evidence>
<dbReference type="AlphaFoldDB" id="A0A1Q9BYW6"/>
<comment type="caution">
    <text evidence="2">The sequence shown here is derived from an EMBL/GenBank/DDBJ whole genome shotgun (WGS) entry which is preliminary data.</text>
</comment>